<dbReference type="GO" id="GO:0098552">
    <property type="term" value="C:side of membrane"/>
    <property type="evidence" value="ECO:0007669"/>
    <property type="project" value="UniProtKB-KW"/>
</dbReference>
<keyword evidence="8" id="KW-0325">Glycoprotein</keyword>
<evidence type="ECO:0000313" key="13">
    <source>
        <dbReference type="Proteomes" id="UP000233837"/>
    </source>
</evidence>
<dbReference type="EMBL" id="KZ503378">
    <property type="protein sequence ID" value="PKU64937.1"/>
    <property type="molecule type" value="Genomic_DNA"/>
</dbReference>
<evidence type="ECO:0000256" key="9">
    <source>
        <dbReference type="ARBA" id="ARBA00024686"/>
    </source>
</evidence>
<dbReference type="FunFam" id="2.30.180.10:FF:000006">
    <property type="entry name" value="Fasciclin-like arabinogalactan protein 11"/>
    <property type="match status" value="1"/>
</dbReference>
<dbReference type="PANTHER" id="PTHR32077">
    <property type="entry name" value="FASCICLIN-LIKE ARABINOGALACTAN PROTEIN"/>
    <property type="match status" value="1"/>
</dbReference>
<keyword evidence="7" id="KW-0472">Membrane</keyword>
<dbReference type="AlphaFoldDB" id="A0A2I0VNF4"/>
<comment type="subcellular location">
    <subcellularLocation>
        <location evidence="1">Cell membrane</location>
        <topology evidence="1">Lipid-anchor</topology>
        <topology evidence="1">GPI-anchor</topology>
    </subcellularLocation>
</comment>
<evidence type="ECO:0000256" key="4">
    <source>
        <dbReference type="ARBA" id="ARBA00022622"/>
    </source>
</evidence>
<evidence type="ECO:0000256" key="2">
    <source>
        <dbReference type="ARBA" id="ARBA00007843"/>
    </source>
</evidence>
<dbReference type="InterPro" id="IPR036378">
    <property type="entry name" value="FAS1_dom_sf"/>
</dbReference>
<reference evidence="12 13" key="2">
    <citation type="journal article" date="2017" name="Nature">
        <title>The Apostasia genome and the evolution of orchids.</title>
        <authorList>
            <person name="Zhang G.Q."/>
            <person name="Liu K.W."/>
            <person name="Li Z."/>
            <person name="Lohaus R."/>
            <person name="Hsiao Y.Y."/>
            <person name="Niu S.C."/>
            <person name="Wang J.Y."/>
            <person name="Lin Y.C."/>
            <person name="Xu Q."/>
            <person name="Chen L.J."/>
            <person name="Yoshida K."/>
            <person name="Fujiwara S."/>
            <person name="Wang Z.W."/>
            <person name="Zhang Y.Q."/>
            <person name="Mitsuda N."/>
            <person name="Wang M."/>
            <person name="Liu G.H."/>
            <person name="Pecoraro L."/>
            <person name="Huang H.X."/>
            <person name="Xiao X.J."/>
            <person name="Lin M."/>
            <person name="Wu X.Y."/>
            <person name="Wu W.L."/>
            <person name="Chen Y.Y."/>
            <person name="Chang S.B."/>
            <person name="Sakamoto S."/>
            <person name="Ohme-Takagi M."/>
            <person name="Yagi M."/>
            <person name="Zeng S.J."/>
            <person name="Shen C.Y."/>
            <person name="Yeh C.M."/>
            <person name="Luo Y.B."/>
            <person name="Tsai W.C."/>
            <person name="Van de Peer Y."/>
            <person name="Liu Z.J."/>
        </authorList>
    </citation>
    <scope>NUCLEOTIDE SEQUENCE [LARGE SCALE GENOMIC DNA]</scope>
    <source>
        <tissue evidence="12">The whole plant</tissue>
    </source>
</reference>
<keyword evidence="4" id="KW-0449">Lipoprotein</keyword>
<dbReference type="PROSITE" id="PS50213">
    <property type="entry name" value="FAS1"/>
    <property type="match status" value="1"/>
</dbReference>
<dbReference type="SUPFAM" id="SSF82153">
    <property type="entry name" value="FAS1 domain"/>
    <property type="match status" value="1"/>
</dbReference>
<feature type="signal peptide" evidence="10">
    <location>
        <begin position="1"/>
        <end position="21"/>
    </location>
</feature>
<evidence type="ECO:0000259" key="11">
    <source>
        <dbReference type="PROSITE" id="PS50213"/>
    </source>
</evidence>
<comment type="similarity">
    <text evidence="2">Belongs to the fasciclin-like AGP family.</text>
</comment>
<dbReference type="GO" id="GO:0005886">
    <property type="term" value="C:plasma membrane"/>
    <property type="evidence" value="ECO:0007669"/>
    <property type="project" value="UniProtKB-SubCell"/>
</dbReference>
<dbReference type="STRING" id="906689.A0A2I0VNF4"/>
<keyword evidence="5 10" id="KW-0732">Signal</keyword>
<keyword evidence="6" id="KW-0654">Proteoglycan</keyword>
<dbReference type="SMART" id="SM00554">
    <property type="entry name" value="FAS1"/>
    <property type="match status" value="1"/>
</dbReference>
<dbReference type="Gene3D" id="2.30.180.10">
    <property type="entry name" value="FAS1 domain"/>
    <property type="match status" value="1"/>
</dbReference>
<sequence length="250" mass="26708">MAASVLLASFLMLTCLLLAEGKTHRVAPGPAAGPLSLTTILEKSGQYKTLLRLLKETQVGVQIQSQLNNSYNGLTLFAPTDNAFSSLKAGALNGLNNQEQVSLVLYHVLPRFYSPSMFESSSNPVNTQASGSDGVYTLNVTGTSNQVNISTGVDQAEISNILYSEFPLTVYSIDKVLLPYQLFGPKPPEAAPAPAPVAAHKKKHKKAAEDLAAAPVADADIKASGTKLKKSKLEWRLALWGFLFCVGSLM</sequence>
<keyword evidence="4" id="KW-0336">GPI-anchor</keyword>
<feature type="domain" description="FAS1" evidence="11">
    <location>
        <begin position="34"/>
        <end position="177"/>
    </location>
</feature>
<keyword evidence="3" id="KW-1003">Cell membrane</keyword>
<name>A0A2I0VNF4_9ASPA</name>
<keyword evidence="13" id="KW-1185">Reference proteome</keyword>
<evidence type="ECO:0000256" key="10">
    <source>
        <dbReference type="SAM" id="SignalP"/>
    </source>
</evidence>
<reference evidence="12 13" key="1">
    <citation type="journal article" date="2016" name="Sci. Rep.">
        <title>The Dendrobium catenatum Lindl. genome sequence provides insights into polysaccharide synthase, floral development and adaptive evolution.</title>
        <authorList>
            <person name="Zhang G.Q."/>
            <person name="Xu Q."/>
            <person name="Bian C."/>
            <person name="Tsai W.C."/>
            <person name="Yeh C.M."/>
            <person name="Liu K.W."/>
            <person name="Yoshida K."/>
            <person name="Zhang L.S."/>
            <person name="Chang S.B."/>
            <person name="Chen F."/>
            <person name="Shi Y."/>
            <person name="Su Y.Y."/>
            <person name="Zhang Y.Q."/>
            <person name="Chen L.J."/>
            <person name="Yin Y."/>
            <person name="Lin M."/>
            <person name="Huang H."/>
            <person name="Deng H."/>
            <person name="Wang Z.W."/>
            <person name="Zhu S.L."/>
            <person name="Zhao X."/>
            <person name="Deng C."/>
            <person name="Niu S.C."/>
            <person name="Huang J."/>
            <person name="Wang M."/>
            <person name="Liu G.H."/>
            <person name="Yang H.J."/>
            <person name="Xiao X.J."/>
            <person name="Hsiao Y.Y."/>
            <person name="Wu W.L."/>
            <person name="Chen Y.Y."/>
            <person name="Mitsuda N."/>
            <person name="Ohme-Takagi M."/>
            <person name="Luo Y.B."/>
            <person name="Van de Peer Y."/>
            <person name="Liu Z.J."/>
        </authorList>
    </citation>
    <scope>NUCLEOTIDE SEQUENCE [LARGE SCALE GENOMIC DNA]</scope>
    <source>
        <tissue evidence="12">The whole plant</tissue>
    </source>
</reference>
<evidence type="ECO:0000256" key="6">
    <source>
        <dbReference type="ARBA" id="ARBA00022974"/>
    </source>
</evidence>
<proteinExistence type="inferred from homology"/>
<evidence type="ECO:0000313" key="12">
    <source>
        <dbReference type="EMBL" id="PKU64937.1"/>
    </source>
</evidence>
<feature type="chain" id="PRO_5014136289" evidence="10">
    <location>
        <begin position="22"/>
        <end position="250"/>
    </location>
</feature>
<protein>
    <submittedName>
        <fullName evidence="12">Fasciclin-like arabinogalactan protein 6</fullName>
    </submittedName>
</protein>
<comment type="function">
    <text evidence="9">May be a cell surface adhesion protein.</text>
</comment>
<evidence type="ECO:0000256" key="8">
    <source>
        <dbReference type="ARBA" id="ARBA00023180"/>
    </source>
</evidence>
<dbReference type="Pfam" id="PF02469">
    <property type="entry name" value="Fasciclin"/>
    <property type="match status" value="1"/>
</dbReference>
<evidence type="ECO:0000256" key="3">
    <source>
        <dbReference type="ARBA" id="ARBA00022475"/>
    </source>
</evidence>
<dbReference type="InterPro" id="IPR000782">
    <property type="entry name" value="FAS1_domain"/>
</dbReference>
<gene>
    <name evidence="12" type="primary">FLA6</name>
    <name evidence="12" type="ORF">MA16_Dca004552</name>
</gene>
<dbReference type="Proteomes" id="UP000233837">
    <property type="component" value="Unassembled WGS sequence"/>
</dbReference>
<evidence type="ECO:0000256" key="1">
    <source>
        <dbReference type="ARBA" id="ARBA00004609"/>
    </source>
</evidence>
<organism evidence="12 13">
    <name type="scientific">Dendrobium catenatum</name>
    <dbReference type="NCBI Taxonomy" id="906689"/>
    <lineage>
        <taxon>Eukaryota</taxon>
        <taxon>Viridiplantae</taxon>
        <taxon>Streptophyta</taxon>
        <taxon>Embryophyta</taxon>
        <taxon>Tracheophyta</taxon>
        <taxon>Spermatophyta</taxon>
        <taxon>Magnoliopsida</taxon>
        <taxon>Liliopsida</taxon>
        <taxon>Asparagales</taxon>
        <taxon>Orchidaceae</taxon>
        <taxon>Epidendroideae</taxon>
        <taxon>Malaxideae</taxon>
        <taxon>Dendrobiinae</taxon>
        <taxon>Dendrobium</taxon>
    </lineage>
</organism>
<dbReference type="GO" id="GO:0009834">
    <property type="term" value="P:plant-type secondary cell wall biogenesis"/>
    <property type="evidence" value="ECO:0007669"/>
    <property type="project" value="TreeGrafter"/>
</dbReference>
<evidence type="ECO:0000256" key="7">
    <source>
        <dbReference type="ARBA" id="ARBA00023136"/>
    </source>
</evidence>
<evidence type="ECO:0000256" key="5">
    <source>
        <dbReference type="ARBA" id="ARBA00022729"/>
    </source>
</evidence>
<dbReference type="InterPro" id="IPR045003">
    <property type="entry name" value="FLA_A"/>
</dbReference>
<dbReference type="PANTHER" id="PTHR32077:SF54">
    <property type="entry name" value="FASCICLIN-LIKE ARABINOGALACTAN PROTEIN 13-RELATED"/>
    <property type="match status" value="1"/>
</dbReference>
<dbReference type="OrthoDB" id="286301at2759"/>
<accession>A0A2I0VNF4</accession>